<dbReference type="Proteomes" id="UP000005239">
    <property type="component" value="Unassembled WGS sequence"/>
</dbReference>
<accession>A0A2A6CTN8</accession>
<organism evidence="1 2">
    <name type="scientific">Pristionchus pacificus</name>
    <name type="common">Parasitic nematode worm</name>
    <dbReference type="NCBI Taxonomy" id="54126"/>
    <lineage>
        <taxon>Eukaryota</taxon>
        <taxon>Metazoa</taxon>
        <taxon>Ecdysozoa</taxon>
        <taxon>Nematoda</taxon>
        <taxon>Chromadorea</taxon>
        <taxon>Rhabditida</taxon>
        <taxon>Rhabditina</taxon>
        <taxon>Diplogasteromorpha</taxon>
        <taxon>Diplogasteroidea</taxon>
        <taxon>Neodiplogasteridae</taxon>
        <taxon>Pristionchus</taxon>
    </lineage>
</organism>
<accession>A0A8R1UUM0</accession>
<reference evidence="2" key="1">
    <citation type="journal article" date="2008" name="Nat. Genet.">
        <title>The Pristionchus pacificus genome provides a unique perspective on nematode lifestyle and parasitism.</title>
        <authorList>
            <person name="Dieterich C."/>
            <person name="Clifton S.W."/>
            <person name="Schuster L.N."/>
            <person name="Chinwalla A."/>
            <person name="Delehaunty K."/>
            <person name="Dinkelacker I."/>
            <person name="Fulton L."/>
            <person name="Fulton R."/>
            <person name="Godfrey J."/>
            <person name="Minx P."/>
            <person name="Mitreva M."/>
            <person name="Roeseler W."/>
            <person name="Tian H."/>
            <person name="Witte H."/>
            <person name="Yang S.P."/>
            <person name="Wilson R.K."/>
            <person name="Sommer R.J."/>
        </authorList>
    </citation>
    <scope>NUCLEOTIDE SEQUENCE [LARGE SCALE GENOMIC DNA]</scope>
    <source>
        <strain evidence="2">PS312</strain>
    </source>
</reference>
<dbReference type="EnsemblMetazoa" id="PPA39132.1">
    <property type="protein sequence ID" value="PPA39132.1"/>
    <property type="gene ID" value="WBGene00277501"/>
</dbReference>
<dbReference type="AlphaFoldDB" id="A0A2A6CTN8"/>
<reference evidence="1" key="2">
    <citation type="submission" date="2022-06" db="UniProtKB">
        <authorList>
            <consortium name="EnsemblMetazoa"/>
        </authorList>
    </citation>
    <scope>IDENTIFICATION</scope>
    <source>
        <strain evidence="1">PS312</strain>
    </source>
</reference>
<evidence type="ECO:0000313" key="1">
    <source>
        <dbReference type="EnsemblMetazoa" id="PPA39132.1"/>
    </source>
</evidence>
<proteinExistence type="predicted"/>
<protein>
    <submittedName>
        <fullName evidence="1">Uncharacterized protein</fullName>
    </submittedName>
</protein>
<sequence>MLLREYNTVEELKKLLELELRKDPLREDPSTALLDSTLRIVIEG</sequence>
<gene>
    <name evidence="1" type="primary">WBGene00277501</name>
</gene>
<evidence type="ECO:0000313" key="2">
    <source>
        <dbReference type="Proteomes" id="UP000005239"/>
    </source>
</evidence>
<name>A0A2A6CTN8_PRIPA</name>
<keyword evidence="2" id="KW-1185">Reference proteome</keyword>